<evidence type="ECO:0000313" key="3">
    <source>
        <dbReference type="Proteomes" id="UP000316225"/>
    </source>
</evidence>
<dbReference type="OrthoDB" id="6293260at2"/>
<dbReference type="PANTHER" id="PTHR43792:SF1">
    <property type="entry name" value="N-ACETYLTRANSFERASE DOMAIN-CONTAINING PROTEIN"/>
    <property type="match status" value="1"/>
</dbReference>
<name>A0A562NX69_9RHOB</name>
<keyword evidence="2" id="KW-0808">Transferase</keyword>
<dbReference type="GO" id="GO:0016747">
    <property type="term" value="F:acyltransferase activity, transferring groups other than amino-acyl groups"/>
    <property type="evidence" value="ECO:0007669"/>
    <property type="project" value="InterPro"/>
</dbReference>
<dbReference type="AlphaFoldDB" id="A0A562NX69"/>
<feature type="domain" description="N-acetyltransferase" evidence="1">
    <location>
        <begin position="15"/>
        <end position="150"/>
    </location>
</feature>
<evidence type="ECO:0000313" key="2">
    <source>
        <dbReference type="EMBL" id="TWI36828.1"/>
    </source>
</evidence>
<comment type="caution">
    <text evidence="2">The sequence shown here is derived from an EMBL/GenBank/DDBJ whole genome shotgun (WGS) entry which is preliminary data.</text>
</comment>
<dbReference type="RefSeq" id="WP_145396275.1">
    <property type="nucleotide sequence ID" value="NZ_VLKU01000002.1"/>
</dbReference>
<evidence type="ECO:0000259" key="1">
    <source>
        <dbReference type="Pfam" id="PF13302"/>
    </source>
</evidence>
<gene>
    <name evidence="2" type="ORF">IQ24_00611</name>
</gene>
<dbReference type="InterPro" id="IPR051531">
    <property type="entry name" value="N-acetyltransferase"/>
</dbReference>
<dbReference type="Proteomes" id="UP000316225">
    <property type="component" value="Unassembled WGS sequence"/>
</dbReference>
<dbReference type="Pfam" id="PF13302">
    <property type="entry name" value="Acetyltransf_3"/>
    <property type="match status" value="1"/>
</dbReference>
<dbReference type="Gene3D" id="3.40.630.30">
    <property type="match status" value="1"/>
</dbReference>
<dbReference type="PANTHER" id="PTHR43792">
    <property type="entry name" value="GNAT FAMILY, PUTATIVE (AFU_ORTHOLOGUE AFUA_3G00765)-RELATED-RELATED"/>
    <property type="match status" value="1"/>
</dbReference>
<accession>A0A562NX69</accession>
<dbReference type="InterPro" id="IPR000182">
    <property type="entry name" value="GNAT_dom"/>
</dbReference>
<reference evidence="2 3" key="1">
    <citation type="journal article" date="2015" name="Stand. Genomic Sci.">
        <title>Genomic Encyclopedia of Bacterial and Archaeal Type Strains, Phase III: the genomes of soil and plant-associated and newly described type strains.</title>
        <authorList>
            <person name="Whitman W.B."/>
            <person name="Woyke T."/>
            <person name="Klenk H.P."/>
            <person name="Zhou Y."/>
            <person name="Lilburn T.G."/>
            <person name="Beck B.J."/>
            <person name="De Vos P."/>
            <person name="Vandamme P."/>
            <person name="Eisen J.A."/>
            <person name="Garrity G."/>
            <person name="Hugenholtz P."/>
            <person name="Kyrpides N.C."/>
        </authorList>
    </citation>
    <scope>NUCLEOTIDE SEQUENCE [LARGE SCALE GENOMIC DNA]</scope>
    <source>
        <strain evidence="2 3">CGMCC 1.5364</strain>
    </source>
</reference>
<dbReference type="SUPFAM" id="SSF55729">
    <property type="entry name" value="Acyl-CoA N-acyltransferases (Nat)"/>
    <property type="match status" value="1"/>
</dbReference>
<protein>
    <submittedName>
        <fullName evidence="2">RimJ/RimL family protein N-acetyltransferase</fullName>
    </submittedName>
</protein>
<sequence length="173" mass="19311">MADLSVQIPVLETERLILREPRLTDLDAFVAFGLSERSKFVGGPMEPWQSWNSLMVVTGHWIMRGFGWWILEDKATGATAGRVGIGHHLDWPEPELGWHIYEGFDGKGLAYEAAVAVRNHAYAEMGFGPLISLIAPENHASAKLARRLGAEPESETVIRDEPCIIFRHPKVIL</sequence>
<dbReference type="InterPro" id="IPR016181">
    <property type="entry name" value="Acyl_CoA_acyltransferase"/>
</dbReference>
<keyword evidence="3" id="KW-1185">Reference proteome</keyword>
<proteinExistence type="predicted"/>
<organism evidence="2 3">
    <name type="scientific">Paracoccus sulfuroxidans</name>
    <dbReference type="NCBI Taxonomy" id="384678"/>
    <lineage>
        <taxon>Bacteria</taxon>
        <taxon>Pseudomonadati</taxon>
        <taxon>Pseudomonadota</taxon>
        <taxon>Alphaproteobacteria</taxon>
        <taxon>Rhodobacterales</taxon>
        <taxon>Paracoccaceae</taxon>
        <taxon>Paracoccus</taxon>
    </lineage>
</organism>
<dbReference type="EMBL" id="VLKU01000002">
    <property type="protein sequence ID" value="TWI36828.1"/>
    <property type="molecule type" value="Genomic_DNA"/>
</dbReference>